<keyword evidence="3 6" id="KW-0547">Nucleotide-binding</keyword>
<sequence length="526" mass="60274">MSQGKRGSFGSKGPDIEMILKDPVNLNYFKKFCMAEMSMENLLFWLEVQDFKQIEAPEYAGFVARKIFNKYIRVGAPQQLAVESGLRSTIQSTFKPNVIQSNIFNEIQNACVLSMKLDIFPRFVDSDLYKELAALKYEERKVVTINEFDLYRFLGAGGFGMVLLSKKKDTGKFYAIKVIDKRILISQNQTHSIFREKEVLACVEHPFIVALRYAFQTEDHLCFVLDFIEGGNMYSDLMRGPYTHERAVFYAAQIVLATQHLHELDVLYRDLKPDNVLLTLNGFVKLADMGAARGIADDGTIAGGEQATPSSDKTAKVSDPTKGRRMTITGTHGYRAPEVYERDYGKEADWWNVGILIIEMLSAENPLRGENRRESEYLTKHKDLQLPAYFKSEAKSIALDFLRRNPKERLGCRAAGIKEIKDHPFFMKDNLIDWEKLMGMELDPPFESDLEYEKPSRQAVTAGFSQLDFFCQMVDYMKTSMSMRTTWPLKPEDQKVFEDFDFVSNKVFEEELTDAMKADAKRGSPF</sequence>
<keyword evidence="1" id="KW-0723">Serine/threonine-protein kinase</keyword>
<dbReference type="PROSITE" id="PS50011">
    <property type="entry name" value="PROTEIN_KINASE_DOM"/>
    <property type="match status" value="1"/>
</dbReference>
<feature type="binding site" evidence="6">
    <location>
        <position position="177"/>
    </location>
    <ligand>
        <name>ATP</name>
        <dbReference type="ChEBI" id="CHEBI:30616"/>
    </ligand>
</feature>
<dbReference type="PRINTS" id="PR01301">
    <property type="entry name" value="RGSPROTEIN"/>
</dbReference>
<dbReference type="CDD" id="cd07440">
    <property type="entry name" value="RGS"/>
    <property type="match status" value="1"/>
</dbReference>
<evidence type="ECO:0000313" key="12">
    <source>
        <dbReference type="Proteomes" id="UP001515480"/>
    </source>
</evidence>
<evidence type="ECO:0000256" key="5">
    <source>
        <dbReference type="ARBA" id="ARBA00022840"/>
    </source>
</evidence>
<feature type="domain" description="Protein kinase" evidence="8">
    <location>
        <begin position="148"/>
        <end position="426"/>
    </location>
</feature>
<dbReference type="InterPro" id="IPR036305">
    <property type="entry name" value="RGS_sf"/>
</dbReference>
<dbReference type="PROSITE" id="PS50132">
    <property type="entry name" value="RGS"/>
    <property type="match status" value="1"/>
</dbReference>
<keyword evidence="2" id="KW-0808">Transferase</keyword>
<evidence type="ECO:0000256" key="1">
    <source>
        <dbReference type="ARBA" id="ARBA00022527"/>
    </source>
</evidence>
<keyword evidence="5 6" id="KW-0067">ATP-binding</keyword>
<evidence type="ECO:0000256" key="3">
    <source>
        <dbReference type="ARBA" id="ARBA00022741"/>
    </source>
</evidence>
<dbReference type="PROSITE" id="PS51285">
    <property type="entry name" value="AGC_KINASE_CTER"/>
    <property type="match status" value="1"/>
</dbReference>
<dbReference type="InterPro" id="IPR017441">
    <property type="entry name" value="Protein_kinase_ATP_BS"/>
</dbReference>
<proteinExistence type="predicted"/>
<evidence type="ECO:0000313" key="11">
    <source>
        <dbReference type="EMBL" id="KAL1507523.1"/>
    </source>
</evidence>
<dbReference type="InterPro" id="IPR044926">
    <property type="entry name" value="RGS_subdomain_2"/>
</dbReference>
<dbReference type="PANTHER" id="PTHR24355">
    <property type="entry name" value="G PROTEIN-COUPLED RECEPTOR KINASE/RIBOSOMAL PROTEIN S6 KINASE"/>
    <property type="match status" value="1"/>
</dbReference>
<dbReference type="SMART" id="SM00220">
    <property type="entry name" value="S_TKc"/>
    <property type="match status" value="1"/>
</dbReference>
<dbReference type="InterPro" id="IPR016137">
    <property type="entry name" value="RGS"/>
</dbReference>
<evidence type="ECO:0008006" key="13">
    <source>
        <dbReference type="Google" id="ProtNLM"/>
    </source>
</evidence>
<dbReference type="InterPro" id="IPR000719">
    <property type="entry name" value="Prot_kinase_dom"/>
</dbReference>
<feature type="region of interest" description="Disordered" evidence="7">
    <location>
        <begin position="300"/>
        <end position="324"/>
    </location>
</feature>
<organism evidence="11 12">
    <name type="scientific">Prymnesium parvum</name>
    <name type="common">Toxic golden alga</name>
    <dbReference type="NCBI Taxonomy" id="97485"/>
    <lineage>
        <taxon>Eukaryota</taxon>
        <taxon>Haptista</taxon>
        <taxon>Haptophyta</taxon>
        <taxon>Prymnesiophyceae</taxon>
        <taxon>Prymnesiales</taxon>
        <taxon>Prymnesiaceae</taxon>
        <taxon>Prymnesium</taxon>
    </lineage>
</organism>
<dbReference type="Proteomes" id="UP001515480">
    <property type="component" value="Unassembled WGS sequence"/>
</dbReference>
<feature type="domain" description="RGS" evidence="9">
    <location>
        <begin position="15"/>
        <end position="133"/>
    </location>
</feature>
<dbReference type="InterPro" id="IPR008271">
    <property type="entry name" value="Ser/Thr_kinase_AS"/>
</dbReference>
<gene>
    <name evidence="11" type="ORF">AB1Y20_007147</name>
</gene>
<dbReference type="SUPFAM" id="SSF56112">
    <property type="entry name" value="Protein kinase-like (PK-like)"/>
    <property type="match status" value="1"/>
</dbReference>
<evidence type="ECO:0000259" key="8">
    <source>
        <dbReference type="PROSITE" id="PS50011"/>
    </source>
</evidence>
<evidence type="ECO:0000256" key="2">
    <source>
        <dbReference type="ARBA" id="ARBA00022679"/>
    </source>
</evidence>
<dbReference type="AlphaFoldDB" id="A0AB34IWA1"/>
<keyword evidence="12" id="KW-1185">Reference proteome</keyword>
<dbReference type="SMART" id="SM00315">
    <property type="entry name" value="RGS"/>
    <property type="match status" value="1"/>
</dbReference>
<dbReference type="InterPro" id="IPR045270">
    <property type="entry name" value="STKc_AGC"/>
</dbReference>
<dbReference type="EMBL" id="JBGBPQ010000017">
    <property type="protein sequence ID" value="KAL1507523.1"/>
    <property type="molecule type" value="Genomic_DNA"/>
</dbReference>
<dbReference type="InterPro" id="IPR000961">
    <property type="entry name" value="AGC-kinase_C"/>
</dbReference>
<evidence type="ECO:0000259" key="9">
    <source>
        <dbReference type="PROSITE" id="PS50132"/>
    </source>
</evidence>
<dbReference type="Gene3D" id="1.10.510.10">
    <property type="entry name" value="Transferase(Phosphotransferase) domain 1"/>
    <property type="match status" value="1"/>
</dbReference>
<evidence type="ECO:0000256" key="6">
    <source>
        <dbReference type="PROSITE-ProRule" id="PRU10141"/>
    </source>
</evidence>
<dbReference type="FunFam" id="3.30.200.20:FF:000042">
    <property type="entry name" value="Aurora kinase A"/>
    <property type="match status" value="1"/>
</dbReference>
<dbReference type="SUPFAM" id="SSF48097">
    <property type="entry name" value="Regulator of G-protein signaling, RGS"/>
    <property type="match status" value="1"/>
</dbReference>
<dbReference type="InterPro" id="IPR011009">
    <property type="entry name" value="Kinase-like_dom_sf"/>
</dbReference>
<dbReference type="PANTHER" id="PTHR24355:SF18">
    <property type="entry name" value="G PROTEIN-COUPLED RECEPTOR KINASE"/>
    <property type="match status" value="1"/>
</dbReference>
<feature type="compositionally biased region" description="Basic and acidic residues" evidence="7">
    <location>
        <begin position="313"/>
        <end position="322"/>
    </location>
</feature>
<dbReference type="Pfam" id="PF00069">
    <property type="entry name" value="Pkinase"/>
    <property type="match status" value="1"/>
</dbReference>
<accession>A0AB34IWA1</accession>
<protein>
    <recommendedName>
        <fullName evidence="13">G protein-coupled receptor kinase</fullName>
    </recommendedName>
</protein>
<dbReference type="Gene3D" id="3.30.200.20">
    <property type="entry name" value="Phosphorylase Kinase, domain 1"/>
    <property type="match status" value="1"/>
</dbReference>
<comment type="caution">
    <text evidence="11">The sequence shown here is derived from an EMBL/GenBank/DDBJ whole genome shotgun (WGS) entry which is preliminary data.</text>
</comment>
<dbReference type="PROSITE" id="PS00107">
    <property type="entry name" value="PROTEIN_KINASE_ATP"/>
    <property type="match status" value="1"/>
</dbReference>
<dbReference type="PROSITE" id="PS00108">
    <property type="entry name" value="PROTEIN_KINASE_ST"/>
    <property type="match status" value="1"/>
</dbReference>
<evidence type="ECO:0000259" key="10">
    <source>
        <dbReference type="PROSITE" id="PS51285"/>
    </source>
</evidence>
<evidence type="ECO:0000256" key="4">
    <source>
        <dbReference type="ARBA" id="ARBA00022777"/>
    </source>
</evidence>
<reference evidence="11 12" key="1">
    <citation type="journal article" date="2024" name="Science">
        <title>Giant polyketide synthase enzymes in the biosynthesis of giant marine polyether toxins.</title>
        <authorList>
            <person name="Fallon T.R."/>
            <person name="Shende V.V."/>
            <person name="Wierzbicki I.H."/>
            <person name="Pendleton A.L."/>
            <person name="Watervoot N.F."/>
            <person name="Auber R.P."/>
            <person name="Gonzalez D.J."/>
            <person name="Wisecaver J.H."/>
            <person name="Moore B.S."/>
        </authorList>
    </citation>
    <scope>NUCLEOTIDE SEQUENCE [LARGE SCALE GENOMIC DNA]</scope>
    <source>
        <strain evidence="11 12">12B1</strain>
    </source>
</reference>
<dbReference type="Gene3D" id="1.10.167.10">
    <property type="entry name" value="Regulator of G-protein Signalling 4, domain 2"/>
    <property type="match status" value="1"/>
</dbReference>
<dbReference type="CDD" id="cd05123">
    <property type="entry name" value="STKc_AGC"/>
    <property type="match status" value="1"/>
</dbReference>
<dbReference type="GO" id="GO:0004674">
    <property type="term" value="F:protein serine/threonine kinase activity"/>
    <property type="evidence" value="ECO:0007669"/>
    <property type="project" value="UniProtKB-KW"/>
</dbReference>
<dbReference type="GO" id="GO:0005524">
    <property type="term" value="F:ATP binding"/>
    <property type="evidence" value="ECO:0007669"/>
    <property type="project" value="UniProtKB-UniRule"/>
</dbReference>
<dbReference type="Pfam" id="PF00615">
    <property type="entry name" value="RGS"/>
    <property type="match status" value="1"/>
</dbReference>
<evidence type="ECO:0000256" key="7">
    <source>
        <dbReference type="SAM" id="MobiDB-lite"/>
    </source>
</evidence>
<feature type="domain" description="AGC-kinase C-terminal" evidence="10">
    <location>
        <begin position="430"/>
        <end position="512"/>
    </location>
</feature>
<name>A0AB34IWA1_PRYPA</name>
<keyword evidence="4" id="KW-0418">Kinase</keyword>